<dbReference type="SUPFAM" id="SSF57756">
    <property type="entry name" value="Retrovirus zinc finger-like domains"/>
    <property type="match status" value="1"/>
</dbReference>
<dbReference type="InterPro" id="IPR043128">
    <property type="entry name" value="Rev_trsase/Diguanyl_cyclase"/>
</dbReference>
<dbReference type="Pfam" id="PF17919">
    <property type="entry name" value="RT_RNaseH_2"/>
    <property type="match status" value="1"/>
</dbReference>
<dbReference type="GO" id="GO:0006508">
    <property type="term" value="P:proteolysis"/>
    <property type="evidence" value="ECO:0007669"/>
    <property type="project" value="UniProtKB-KW"/>
</dbReference>
<proteinExistence type="predicted"/>
<feature type="compositionally biased region" description="Polar residues" evidence="10">
    <location>
        <begin position="803"/>
        <end position="817"/>
    </location>
</feature>
<evidence type="ECO:0000256" key="5">
    <source>
        <dbReference type="ARBA" id="ARBA00022750"/>
    </source>
</evidence>
<keyword evidence="13" id="KW-1185">Reference proteome</keyword>
<dbReference type="GeneID" id="93616506"/>
<feature type="region of interest" description="Disordered" evidence="10">
    <location>
        <begin position="1236"/>
        <end position="1311"/>
    </location>
</feature>
<feature type="region of interest" description="Disordered" evidence="10">
    <location>
        <begin position="794"/>
        <end position="865"/>
    </location>
</feature>
<dbReference type="GO" id="GO:0016779">
    <property type="term" value="F:nucleotidyltransferase activity"/>
    <property type="evidence" value="ECO:0007669"/>
    <property type="project" value="UniProtKB-KW"/>
</dbReference>
<dbReference type="FunFam" id="3.10.20.370:FF:000001">
    <property type="entry name" value="Retrovirus-related Pol polyprotein from transposon 17.6-like protein"/>
    <property type="match status" value="1"/>
</dbReference>
<evidence type="ECO:0000313" key="13">
    <source>
        <dbReference type="Proteomes" id="UP000009138"/>
    </source>
</evidence>
<evidence type="ECO:0000256" key="3">
    <source>
        <dbReference type="ARBA" id="ARBA00022695"/>
    </source>
</evidence>
<feature type="region of interest" description="Disordered" evidence="10">
    <location>
        <begin position="1189"/>
        <end position="1224"/>
    </location>
</feature>
<keyword evidence="6" id="KW-0255">Endonuclease</keyword>
<evidence type="ECO:0000256" key="6">
    <source>
        <dbReference type="ARBA" id="ARBA00022759"/>
    </source>
</evidence>
<feature type="compositionally biased region" description="Polar residues" evidence="10">
    <location>
        <begin position="1239"/>
        <end position="1274"/>
    </location>
</feature>
<dbReference type="InterPro" id="IPR000477">
    <property type="entry name" value="RT_dom"/>
</dbReference>
<dbReference type="EMBL" id="CH476738">
    <property type="protein sequence ID" value="EIE84830.1"/>
    <property type="molecule type" value="Genomic_DNA"/>
</dbReference>
<dbReference type="InterPro" id="IPR036875">
    <property type="entry name" value="Znf_CCHC_sf"/>
</dbReference>
<dbReference type="Pfam" id="PF00078">
    <property type="entry name" value="RVT_1"/>
    <property type="match status" value="1"/>
</dbReference>
<dbReference type="Gene3D" id="3.30.70.270">
    <property type="match status" value="2"/>
</dbReference>
<dbReference type="CDD" id="cd01647">
    <property type="entry name" value="RT_LTR"/>
    <property type="match status" value="1"/>
</dbReference>
<evidence type="ECO:0000256" key="2">
    <source>
        <dbReference type="ARBA" id="ARBA00022679"/>
    </source>
</evidence>
<keyword evidence="9" id="KW-0479">Metal-binding</keyword>
<dbReference type="Gene3D" id="3.10.10.10">
    <property type="entry name" value="HIV Type 1 Reverse Transcriptase, subunit A, domain 1"/>
    <property type="match status" value="1"/>
</dbReference>
<protein>
    <recommendedName>
        <fullName evidence="11">CCHC-type domain-containing protein</fullName>
    </recommendedName>
</protein>
<dbReference type="CDD" id="cd09274">
    <property type="entry name" value="RNase_HI_RT_Ty3"/>
    <property type="match status" value="1"/>
</dbReference>
<dbReference type="PROSITE" id="PS50158">
    <property type="entry name" value="ZF_CCHC"/>
    <property type="match status" value="1"/>
</dbReference>
<dbReference type="Gene3D" id="4.10.60.10">
    <property type="entry name" value="Zinc finger, CCHC-type"/>
    <property type="match status" value="1"/>
</dbReference>
<keyword evidence="6" id="KW-0378">Hydrolase</keyword>
<dbReference type="InParanoid" id="I1C8Q0"/>
<accession>I1C8Q0</accession>
<dbReference type="PANTHER" id="PTHR37984:SF5">
    <property type="entry name" value="PROTEIN NYNRIN-LIKE"/>
    <property type="match status" value="1"/>
</dbReference>
<name>I1C8Q0_RHIO9</name>
<evidence type="ECO:0000256" key="7">
    <source>
        <dbReference type="ARBA" id="ARBA00023125"/>
    </source>
</evidence>
<sequence>MQPDESVEKYTDRFLKLKREATPVADDFLAILFVNSLPGSLQNHVNMAIVSLDQEAKNDINLLSSIARKFHTKQQTLPNTSTRKFNNQPSQVNGLNPPSGIHKRNHRTDGRTCVIHGKCNHTTDRCKKAQELGITGSMNKETFSKRCFKCNAPFTREHLNVCPKRNQPLSAGSASSSSTAPTITRAFRSLQLTGSEDVPMGTKASKYNPANQQDHDEEQDLDDEAVKDIHYYSSLCKLQPFNTKLYSFNNKRTDSFFVPITIENVRTWALVYTGCNTSTISPDLAKIINVRTFPVSGKLQLASLNTLVPRTAITDQIKVFYNGINVLHKFEIFKFDKDIPICIGTDLMPKLNINLTGLAVTWDSPNISTIPDPIDPSPIKPNKSPAGTHQQREQLMDALQPYLSANAKIPSTSACPLPEAIVRLETEPAPPNTAFNSPLLTVRKKDANAELHQKMSAATLFTVLDLKQAFHRLPLAEEHRALTAFTFNGQQYQFCRAPFGLTPIPNHFQRVLTTLLHDLPYVTCFIDDLTIGTGPDIEEHIKCVTTVIERLTSAKFILNVDKCHFMQTSVNILGFTISHNSLSLGSRKVANALAWPIPKTGKDIQRFLGLANYFRSHLPNFSTMTAPLDKLRNEGSLEHIWIDKHLQAFRNIQTALSNAPVLSIPDMRHELQLATDASNTGIGGVLYQIIDDNTRYIGFAARALSKSEMNYSTTKRELLAICYLFERFHKWLYGSHFTLYTDHKSLVYLGTQNIPNPMMLNWFETIFNYTFRVIHRPGIENVLPDSLSRLFSDDTEKRLGGDSNPQQLSIKNTNTKSQNKRTTENSTNIKQRAVHMVLSPTNAKPPEEGDNIPNNAQQPESVPVVSRRSTKVLYSKIHQRPAKTRESLIHTKPMMTSSVQSSSPYLSISKQNSPVIIDTVYWGVSQTPGSLFFDITSRKESDRTIYKLAFGQFHDYVGLVVHKSGYNRYLEINFDNDHFRSKACENGFHFDNGQIIIRPVVACRPGSTIRRLTLQRLPWLRPQQLLEGLKHTLSSYGYVRDVGIVTDSDTGAFLGSGYAVLDCTSDSSQPDPFLDLAHIMPWVDPHNPETDDCSVYIHAYWKEMPTYCKYCHELGHSASECQQAPSNKRVCYYCYKPGHIRVQCPDKISPAKRLRGSHKSKTTMPSPKNTMVDAVKTVELLDNQNGSTIRSAIQDQPQESRVDSPTTAPIPNEDTVEDILSVPSKTREHIQYADDVSMSDISEQSNNEGSIQSQWATTSEPFSSPETDTGSSNIDPPVVSTSETKKTTKDSSTTGPRRSTRATRPPDRLDL</sequence>
<dbReference type="SUPFAM" id="SSF56672">
    <property type="entry name" value="DNA/RNA polymerases"/>
    <property type="match status" value="1"/>
</dbReference>
<dbReference type="InterPro" id="IPR041577">
    <property type="entry name" value="RT_RNaseH_2"/>
</dbReference>
<gene>
    <name evidence="12" type="ORF">RO3G_09540</name>
</gene>
<dbReference type="GO" id="GO:0003677">
    <property type="term" value="F:DNA binding"/>
    <property type="evidence" value="ECO:0007669"/>
    <property type="project" value="UniProtKB-KW"/>
</dbReference>
<evidence type="ECO:0000313" key="12">
    <source>
        <dbReference type="EMBL" id="EIE84830.1"/>
    </source>
</evidence>
<feature type="domain" description="CCHC-type" evidence="11">
    <location>
        <begin position="1131"/>
        <end position="1146"/>
    </location>
</feature>
<evidence type="ECO:0000256" key="8">
    <source>
        <dbReference type="ARBA" id="ARBA00023268"/>
    </source>
</evidence>
<dbReference type="Gene3D" id="2.40.70.10">
    <property type="entry name" value="Acid Proteases"/>
    <property type="match status" value="1"/>
</dbReference>
<dbReference type="FunFam" id="3.30.70.270:FF:000020">
    <property type="entry name" value="Transposon Tf2-6 polyprotein-like Protein"/>
    <property type="match status" value="1"/>
</dbReference>
<evidence type="ECO:0000256" key="10">
    <source>
        <dbReference type="SAM" id="MobiDB-lite"/>
    </source>
</evidence>
<keyword evidence="7" id="KW-0238">DNA-binding</keyword>
<dbReference type="Proteomes" id="UP000009138">
    <property type="component" value="Unassembled WGS sequence"/>
</dbReference>
<keyword evidence="4" id="KW-0540">Nuclease</keyword>
<keyword evidence="9" id="KW-0863">Zinc-finger</keyword>
<keyword evidence="3" id="KW-0548">Nucleotidyltransferase</keyword>
<feature type="region of interest" description="Disordered" evidence="10">
    <location>
        <begin position="194"/>
        <end position="219"/>
    </location>
</feature>
<dbReference type="GO" id="GO:0004519">
    <property type="term" value="F:endonuclease activity"/>
    <property type="evidence" value="ECO:0007669"/>
    <property type="project" value="UniProtKB-KW"/>
</dbReference>
<dbReference type="GO" id="GO:0004190">
    <property type="term" value="F:aspartic-type endopeptidase activity"/>
    <property type="evidence" value="ECO:0007669"/>
    <property type="project" value="UniProtKB-KW"/>
</dbReference>
<dbReference type="VEuPathDB" id="FungiDB:RO3G_09540"/>
<feature type="compositionally biased region" description="Polar residues" evidence="10">
    <location>
        <begin position="1189"/>
        <end position="1209"/>
    </location>
</feature>
<keyword evidence="5" id="KW-0064">Aspartyl protease</keyword>
<feature type="compositionally biased region" description="Polar residues" evidence="10">
    <location>
        <begin position="78"/>
        <end position="96"/>
    </location>
</feature>
<keyword evidence="1" id="KW-0645">Protease</keyword>
<reference evidence="12 13" key="1">
    <citation type="journal article" date="2009" name="PLoS Genet.">
        <title>Genomic analysis of the basal lineage fungus Rhizopus oryzae reveals a whole-genome duplication.</title>
        <authorList>
            <person name="Ma L.-J."/>
            <person name="Ibrahim A.S."/>
            <person name="Skory C."/>
            <person name="Grabherr M.G."/>
            <person name="Burger G."/>
            <person name="Butler M."/>
            <person name="Elias M."/>
            <person name="Idnurm A."/>
            <person name="Lang B.F."/>
            <person name="Sone T."/>
            <person name="Abe A."/>
            <person name="Calvo S.E."/>
            <person name="Corrochano L.M."/>
            <person name="Engels R."/>
            <person name="Fu J."/>
            <person name="Hansberg W."/>
            <person name="Kim J.-M."/>
            <person name="Kodira C.D."/>
            <person name="Koehrsen M.J."/>
            <person name="Liu B."/>
            <person name="Miranda-Saavedra D."/>
            <person name="O'Leary S."/>
            <person name="Ortiz-Castellanos L."/>
            <person name="Poulter R."/>
            <person name="Rodriguez-Romero J."/>
            <person name="Ruiz-Herrera J."/>
            <person name="Shen Y.-Q."/>
            <person name="Zeng Q."/>
            <person name="Galagan J."/>
            <person name="Birren B.W."/>
            <person name="Cuomo C.A."/>
            <person name="Wickes B.L."/>
        </authorList>
    </citation>
    <scope>NUCLEOTIDE SEQUENCE [LARGE SCALE GENOMIC DNA]</scope>
    <source>
        <strain evidence="13">RA 99-880 / ATCC MYA-4621 / FGSC 9543 / NRRL 43880</strain>
    </source>
</reference>
<dbReference type="STRING" id="246409.I1C8Q0"/>
<evidence type="ECO:0000256" key="4">
    <source>
        <dbReference type="ARBA" id="ARBA00022722"/>
    </source>
</evidence>
<organism evidence="12 13">
    <name type="scientific">Rhizopus delemar (strain RA 99-880 / ATCC MYA-4621 / FGSC 9543 / NRRL 43880)</name>
    <name type="common">Mucormycosis agent</name>
    <name type="synonym">Rhizopus arrhizus var. delemar</name>
    <dbReference type="NCBI Taxonomy" id="246409"/>
    <lineage>
        <taxon>Eukaryota</taxon>
        <taxon>Fungi</taxon>
        <taxon>Fungi incertae sedis</taxon>
        <taxon>Mucoromycota</taxon>
        <taxon>Mucoromycotina</taxon>
        <taxon>Mucoromycetes</taxon>
        <taxon>Mucorales</taxon>
        <taxon>Mucorineae</taxon>
        <taxon>Rhizopodaceae</taxon>
        <taxon>Rhizopus</taxon>
    </lineage>
</organism>
<feature type="region of interest" description="Disordered" evidence="10">
    <location>
        <begin position="78"/>
        <end position="108"/>
    </location>
</feature>
<dbReference type="InterPro" id="IPR021109">
    <property type="entry name" value="Peptidase_aspartic_dom_sf"/>
</dbReference>
<dbReference type="eggNOG" id="KOG0017">
    <property type="taxonomic scope" value="Eukaryota"/>
</dbReference>
<keyword evidence="8" id="KW-0511">Multifunctional enzyme</keyword>
<evidence type="ECO:0000256" key="1">
    <source>
        <dbReference type="ARBA" id="ARBA00022670"/>
    </source>
</evidence>
<dbReference type="InterPro" id="IPR043502">
    <property type="entry name" value="DNA/RNA_pol_sf"/>
</dbReference>
<keyword evidence="9" id="KW-0862">Zinc</keyword>
<dbReference type="InterPro" id="IPR001878">
    <property type="entry name" value="Znf_CCHC"/>
</dbReference>
<dbReference type="RefSeq" id="XP_067520226.1">
    <property type="nucleotide sequence ID" value="XM_067664125.1"/>
</dbReference>
<dbReference type="PANTHER" id="PTHR37984">
    <property type="entry name" value="PROTEIN CBG26694"/>
    <property type="match status" value="1"/>
</dbReference>
<evidence type="ECO:0000256" key="9">
    <source>
        <dbReference type="PROSITE-ProRule" id="PRU00047"/>
    </source>
</evidence>
<dbReference type="GO" id="GO:0008270">
    <property type="term" value="F:zinc ion binding"/>
    <property type="evidence" value="ECO:0007669"/>
    <property type="project" value="UniProtKB-KW"/>
</dbReference>
<dbReference type="InterPro" id="IPR050951">
    <property type="entry name" value="Retrovirus_Pol_polyprotein"/>
</dbReference>
<evidence type="ECO:0000259" key="11">
    <source>
        <dbReference type="PROSITE" id="PS50158"/>
    </source>
</evidence>
<keyword evidence="2" id="KW-0808">Transferase</keyword>
<dbReference type="SMART" id="SM00343">
    <property type="entry name" value="ZnF_C2HC"/>
    <property type="match status" value="2"/>
</dbReference>